<sequence>RMLERWGKTVPLYISEYGLGQLEDPKSVVYKYSPYRDWAIMKEINDQMLTYLNRPDEILRAIPFIVPHSTWWRRDKRSSPEAPYFPWVLFHVDDADWKPTHLVDFYAFWKPVRGNYVWTHSSDPN</sequence>
<evidence type="ECO:0000313" key="1">
    <source>
        <dbReference type="EMBL" id="AIA92326.1"/>
    </source>
</evidence>
<dbReference type="Gene3D" id="3.20.20.80">
    <property type="entry name" value="Glycosidases"/>
    <property type="match status" value="1"/>
</dbReference>
<dbReference type="AlphaFoldDB" id="A0A060CHS1"/>
<protein>
    <submittedName>
        <fullName evidence="1">CAZy families GH86 protein</fullName>
    </submittedName>
</protein>
<proteinExistence type="predicted"/>
<organism evidence="1">
    <name type="scientific">uncultured Coraliomargarita sp</name>
    <dbReference type="NCBI Taxonomy" id="1262866"/>
    <lineage>
        <taxon>Bacteria</taxon>
        <taxon>Pseudomonadati</taxon>
        <taxon>Verrucomicrobiota</taxon>
        <taxon>Opitutia</taxon>
        <taxon>Puniceicoccales</taxon>
        <taxon>Coraliomargaritaceae</taxon>
        <taxon>Coraliomargarita</taxon>
        <taxon>environmental samples</taxon>
    </lineage>
</organism>
<feature type="non-terminal residue" evidence="1">
    <location>
        <position position="1"/>
    </location>
</feature>
<dbReference type="EMBL" id="KF125003">
    <property type="protein sequence ID" value="AIA92326.1"/>
    <property type="molecule type" value="Genomic_DNA"/>
</dbReference>
<name>A0A060CHS1_9BACT</name>
<feature type="non-terminal residue" evidence="1">
    <location>
        <position position="125"/>
    </location>
</feature>
<reference evidence="1" key="1">
    <citation type="journal article" date="2013" name="Environ. Microbiol.">
        <title>Seasonally variable intestinal metagenomes of the red palm weevil (Rhynchophorus ferrugineus).</title>
        <authorList>
            <person name="Jia S."/>
            <person name="Zhang X."/>
            <person name="Zhang G."/>
            <person name="Yin A."/>
            <person name="Zhang S."/>
            <person name="Li F."/>
            <person name="Wang L."/>
            <person name="Zhao D."/>
            <person name="Yun Q."/>
            <person name="Tala"/>
            <person name="Wang J."/>
            <person name="Sun G."/>
            <person name="Baabdullah M."/>
            <person name="Yu X."/>
            <person name="Hu S."/>
            <person name="Al-Mssallem I.S."/>
            <person name="Yu J."/>
        </authorList>
    </citation>
    <scope>NUCLEOTIDE SEQUENCE</scope>
</reference>
<accession>A0A060CHS1</accession>